<dbReference type="SUPFAM" id="SSF54928">
    <property type="entry name" value="RNA-binding domain, RBD"/>
    <property type="match status" value="1"/>
</dbReference>
<protein>
    <submittedName>
        <fullName evidence="5">Putative 29 kDa ribonucleoprotein A</fullName>
    </submittedName>
</protein>
<dbReference type="GO" id="GO:1990904">
    <property type="term" value="C:ribonucleoprotein complex"/>
    <property type="evidence" value="ECO:0007669"/>
    <property type="project" value="UniProtKB-KW"/>
</dbReference>
<feature type="domain" description="RRM" evidence="4">
    <location>
        <begin position="45"/>
        <end position="124"/>
    </location>
</feature>
<dbReference type="GO" id="GO:0003723">
    <property type="term" value="F:RNA binding"/>
    <property type="evidence" value="ECO:0007669"/>
    <property type="project" value="UniProtKB-UniRule"/>
</dbReference>
<dbReference type="InterPro" id="IPR052462">
    <property type="entry name" value="SLIRP/GR-RBP-like"/>
</dbReference>
<feature type="non-terminal residue" evidence="5">
    <location>
        <position position="1"/>
    </location>
</feature>
<organism evidence="5">
    <name type="scientific">Guillardia theta</name>
    <name type="common">Cryptophyte</name>
    <name type="synonym">Cryptomonas phi</name>
    <dbReference type="NCBI Taxonomy" id="55529"/>
    <lineage>
        <taxon>Eukaryota</taxon>
        <taxon>Cryptophyceae</taxon>
        <taxon>Pyrenomonadales</taxon>
        <taxon>Geminigeraceae</taxon>
        <taxon>Guillardia</taxon>
    </lineage>
</organism>
<feature type="compositionally biased region" description="Basic residues" evidence="3">
    <location>
        <begin position="1"/>
        <end position="23"/>
    </location>
</feature>
<evidence type="ECO:0000313" key="5">
    <source>
        <dbReference type="EMBL" id="CAH25374.1"/>
    </source>
</evidence>
<name>Q5K255_GUITH</name>
<dbReference type="AlphaFoldDB" id="Q5K255"/>
<sequence length="170" mass="18877">GTRSPRRLKKMERRSRSRSKSPPRRRDDRGSYKSGDRPAGADGGTKLYVGNLSFDTRGEDLMQYFSQFGKVDDTTVIMDRDDPGRSRGFGFVTYSTIADAEYAISKTDNVEWMGRNIRVNMSRPRGDGPRGGGGGGGMRSGGFRGDGRRGGGDRYGDGGRRYGHDDRDRY</sequence>
<keyword evidence="5" id="KW-0687">Ribonucleoprotein</keyword>
<feature type="compositionally biased region" description="Basic and acidic residues" evidence="3">
    <location>
        <begin position="24"/>
        <end position="36"/>
    </location>
</feature>
<reference evidence="5" key="1">
    <citation type="submission" date="2004-09" db="EMBL/GenBank/DDBJ databases">
        <title>Transport of proteins into multimembranous plastids.</title>
        <authorList>
            <person name="Gould S.B."/>
            <person name="Sommer M.S."/>
            <person name="Hadfi K."/>
            <person name="Zauner S."/>
            <person name="Maier U.G."/>
        </authorList>
    </citation>
    <scope>NUCLEOTIDE SEQUENCE</scope>
</reference>
<proteinExistence type="evidence at transcript level"/>
<keyword evidence="1 2" id="KW-0694">RNA-binding</keyword>
<accession>Q5K255</accession>
<feature type="region of interest" description="Disordered" evidence="3">
    <location>
        <begin position="120"/>
        <end position="170"/>
    </location>
</feature>
<gene>
    <name evidence="5" type="primary">ribA</name>
</gene>
<dbReference type="Pfam" id="PF00076">
    <property type="entry name" value="RRM_1"/>
    <property type="match status" value="1"/>
</dbReference>
<feature type="compositionally biased region" description="Gly residues" evidence="3">
    <location>
        <begin position="129"/>
        <end position="144"/>
    </location>
</feature>
<evidence type="ECO:0000256" key="3">
    <source>
        <dbReference type="SAM" id="MobiDB-lite"/>
    </source>
</evidence>
<dbReference type="InterPro" id="IPR035979">
    <property type="entry name" value="RBD_domain_sf"/>
</dbReference>
<dbReference type="InterPro" id="IPR012677">
    <property type="entry name" value="Nucleotide-bd_a/b_plait_sf"/>
</dbReference>
<feature type="compositionally biased region" description="Basic and acidic residues" evidence="3">
    <location>
        <begin position="145"/>
        <end position="170"/>
    </location>
</feature>
<dbReference type="PROSITE" id="PS50102">
    <property type="entry name" value="RRM"/>
    <property type="match status" value="1"/>
</dbReference>
<dbReference type="InterPro" id="IPR000504">
    <property type="entry name" value="RRM_dom"/>
</dbReference>
<feature type="region of interest" description="Disordered" evidence="3">
    <location>
        <begin position="1"/>
        <end position="45"/>
    </location>
</feature>
<dbReference type="Gene3D" id="3.30.70.330">
    <property type="match status" value="1"/>
</dbReference>
<dbReference type="PANTHER" id="PTHR48027">
    <property type="entry name" value="HETEROGENEOUS NUCLEAR RIBONUCLEOPROTEIN 87F-RELATED"/>
    <property type="match status" value="1"/>
</dbReference>
<evidence type="ECO:0000259" key="4">
    <source>
        <dbReference type="PROSITE" id="PS50102"/>
    </source>
</evidence>
<dbReference type="SMART" id="SM00360">
    <property type="entry name" value="RRM"/>
    <property type="match status" value="1"/>
</dbReference>
<evidence type="ECO:0000256" key="1">
    <source>
        <dbReference type="ARBA" id="ARBA00022884"/>
    </source>
</evidence>
<evidence type="ECO:0000256" key="2">
    <source>
        <dbReference type="PROSITE-ProRule" id="PRU00176"/>
    </source>
</evidence>
<dbReference type="EMBL" id="AJ821834">
    <property type="protein sequence ID" value="CAH25374.1"/>
    <property type="molecule type" value="mRNA"/>
</dbReference>